<evidence type="ECO:0000313" key="4">
    <source>
        <dbReference type="WBParaSite" id="HPBE_0001805501-mRNA-1"/>
    </source>
</evidence>
<reference evidence="2 3" key="1">
    <citation type="submission" date="2018-11" db="EMBL/GenBank/DDBJ databases">
        <authorList>
            <consortium name="Pathogen Informatics"/>
        </authorList>
    </citation>
    <scope>NUCLEOTIDE SEQUENCE [LARGE SCALE GENOMIC DNA]</scope>
</reference>
<proteinExistence type="predicted"/>
<evidence type="ECO:0000313" key="3">
    <source>
        <dbReference type="Proteomes" id="UP000050761"/>
    </source>
</evidence>
<dbReference type="EMBL" id="UZAH01030431">
    <property type="protein sequence ID" value="VDP10546.1"/>
    <property type="molecule type" value="Genomic_DNA"/>
</dbReference>
<protein>
    <submittedName>
        <fullName evidence="2 4">Uncharacterized protein</fullName>
    </submittedName>
</protein>
<dbReference type="Proteomes" id="UP000050761">
    <property type="component" value="Unassembled WGS sequence"/>
</dbReference>
<feature type="region of interest" description="Disordered" evidence="1">
    <location>
        <begin position="41"/>
        <end position="64"/>
    </location>
</feature>
<evidence type="ECO:0000256" key="1">
    <source>
        <dbReference type="SAM" id="MobiDB-lite"/>
    </source>
</evidence>
<dbReference type="AlphaFoldDB" id="A0A183G882"/>
<keyword evidence="3" id="KW-1185">Reference proteome</keyword>
<dbReference type="WBParaSite" id="HPBE_0001805501-mRNA-1">
    <property type="protein sequence ID" value="HPBE_0001805501-mRNA-1"/>
    <property type="gene ID" value="HPBE_0001805501"/>
</dbReference>
<accession>A0A3P8ETN9</accession>
<organism evidence="3 4">
    <name type="scientific">Heligmosomoides polygyrus</name>
    <name type="common">Parasitic roundworm</name>
    <dbReference type="NCBI Taxonomy" id="6339"/>
    <lineage>
        <taxon>Eukaryota</taxon>
        <taxon>Metazoa</taxon>
        <taxon>Ecdysozoa</taxon>
        <taxon>Nematoda</taxon>
        <taxon>Chromadorea</taxon>
        <taxon>Rhabditida</taxon>
        <taxon>Rhabditina</taxon>
        <taxon>Rhabditomorpha</taxon>
        <taxon>Strongyloidea</taxon>
        <taxon>Heligmosomidae</taxon>
        <taxon>Heligmosomoides</taxon>
    </lineage>
</organism>
<sequence>MVLDGLLHKQPLRLVITDDLIVPRTVVEGAERKKGVTRLCPATPMRGAPEPRRGNRSISGTFDGGFLQSSRSVCYQPSSDSQQSADSMQGLFLSCSDKPLRRYNSYLLISALCTDICERSVTSLYQPIGQA</sequence>
<evidence type="ECO:0000313" key="2">
    <source>
        <dbReference type="EMBL" id="VDP10546.1"/>
    </source>
</evidence>
<name>A0A183G882_HELPZ</name>
<reference evidence="4" key="2">
    <citation type="submission" date="2019-09" db="UniProtKB">
        <authorList>
            <consortium name="WormBaseParasite"/>
        </authorList>
    </citation>
    <scope>IDENTIFICATION</scope>
</reference>
<gene>
    <name evidence="2" type="ORF">HPBE_LOCUS18054</name>
</gene>
<accession>A0A183G882</accession>